<protein>
    <recommendedName>
        <fullName evidence="2">Reverse transcriptase domain-containing protein</fullName>
    </recommendedName>
</protein>
<proteinExistence type="predicted"/>
<feature type="domain" description="Reverse transcriptase" evidence="2">
    <location>
        <begin position="382"/>
        <end position="478"/>
    </location>
</feature>
<reference evidence="3" key="1">
    <citation type="journal article" date="2023" name="Plant J.">
        <title>Genome sequences and population genomics provide insights into the demographic history, inbreeding, and mutation load of two 'living fossil' tree species of Dipteronia.</title>
        <authorList>
            <person name="Feng Y."/>
            <person name="Comes H.P."/>
            <person name="Chen J."/>
            <person name="Zhu S."/>
            <person name="Lu R."/>
            <person name="Zhang X."/>
            <person name="Li P."/>
            <person name="Qiu J."/>
            <person name="Olsen K.M."/>
            <person name="Qiu Y."/>
        </authorList>
    </citation>
    <scope>NUCLEOTIDE SEQUENCE</scope>
    <source>
        <strain evidence="3">KIB01</strain>
    </source>
</reference>
<name>A0AAE0CKW9_9ROSI</name>
<evidence type="ECO:0000313" key="4">
    <source>
        <dbReference type="Proteomes" id="UP001280121"/>
    </source>
</evidence>
<gene>
    <name evidence="3" type="ORF">Ddye_007994</name>
</gene>
<dbReference type="EMBL" id="JANJYI010000003">
    <property type="protein sequence ID" value="KAK2654942.1"/>
    <property type="molecule type" value="Genomic_DNA"/>
</dbReference>
<dbReference type="PANTHER" id="PTHR31635:SF196">
    <property type="entry name" value="REVERSE TRANSCRIPTASE DOMAIN-CONTAINING PROTEIN-RELATED"/>
    <property type="match status" value="1"/>
</dbReference>
<sequence>MGRSGRVRKLMEDRGIHKPPGWSYIEFNGTLHQFLASKKSHPQAKQIELMLKDMIMKLKYGGGKGKAVMVESAKTRIEDNRCKDNTSNTGPINATKQDQVVAELIGAENEDEVIVASVPVDIFMQQQVEKTDGLAEDDLTISKVAIEAQASSERFTASSLDTPSSSGSALNSVNNRPSPSLSFPIESINRLDSLIGSVPILFRVKDANQRTHSWTLLRRLAGMASLPWICLGDFNEILDGVEKMGGIPKNWNLFSDFRETLDDCGLDETMGIAWIIGILKMGENSKMLFLIKRGNFRMPITISAQSCNPSQNEIGVVLDNVSPKLSYIISHFLDSVFTKDDILKAVIGLGAMKAPGKDGLPVVFYQKLWDKVGSNVTVACLDCLNNGGSLEKMNETLICLIPKKNVSDRISDFRPISLCNVLYKIVAKTIVNRFRLALDGIISKTQSAFIRGRLKQRKMKHGSMAIKLDMSKAFDRVE</sequence>
<dbReference type="Pfam" id="PF00078">
    <property type="entry name" value="RVT_1"/>
    <property type="match status" value="1"/>
</dbReference>
<evidence type="ECO:0000313" key="3">
    <source>
        <dbReference type="EMBL" id="KAK2654942.1"/>
    </source>
</evidence>
<evidence type="ECO:0000256" key="1">
    <source>
        <dbReference type="SAM" id="MobiDB-lite"/>
    </source>
</evidence>
<comment type="caution">
    <text evidence="3">The sequence shown here is derived from an EMBL/GenBank/DDBJ whole genome shotgun (WGS) entry which is preliminary data.</text>
</comment>
<dbReference type="Proteomes" id="UP001280121">
    <property type="component" value="Unassembled WGS sequence"/>
</dbReference>
<dbReference type="PANTHER" id="PTHR31635">
    <property type="entry name" value="REVERSE TRANSCRIPTASE DOMAIN-CONTAINING PROTEIN-RELATED"/>
    <property type="match status" value="1"/>
</dbReference>
<organism evidence="3 4">
    <name type="scientific">Dipteronia dyeriana</name>
    <dbReference type="NCBI Taxonomy" id="168575"/>
    <lineage>
        <taxon>Eukaryota</taxon>
        <taxon>Viridiplantae</taxon>
        <taxon>Streptophyta</taxon>
        <taxon>Embryophyta</taxon>
        <taxon>Tracheophyta</taxon>
        <taxon>Spermatophyta</taxon>
        <taxon>Magnoliopsida</taxon>
        <taxon>eudicotyledons</taxon>
        <taxon>Gunneridae</taxon>
        <taxon>Pentapetalae</taxon>
        <taxon>rosids</taxon>
        <taxon>malvids</taxon>
        <taxon>Sapindales</taxon>
        <taxon>Sapindaceae</taxon>
        <taxon>Hippocastanoideae</taxon>
        <taxon>Acereae</taxon>
        <taxon>Dipteronia</taxon>
    </lineage>
</organism>
<feature type="region of interest" description="Disordered" evidence="1">
    <location>
        <begin position="155"/>
        <end position="175"/>
    </location>
</feature>
<dbReference type="InterPro" id="IPR000477">
    <property type="entry name" value="RT_dom"/>
</dbReference>
<dbReference type="PROSITE" id="PS50878">
    <property type="entry name" value="RT_POL"/>
    <property type="match status" value="1"/>
</dbReference>
<accession>A0AAE0CKW9</accession>
<dbReference type="AlphaFoldDB" id="A0AAE0CKW9"/>
<keyword evidence="4" id="KW-1185">Reference proteome</keyword>
<evidence type="ECO:0000259" key="2">
    <source>
        <dbReference type="PROSITE" id="PS50878"/>
    </source>
</evidence>